<dbReference type="EMBL" id="BRXW01000346">
    <property type="protein sequence ID" value="GMI18798.1"/>
    <property type="molecule type" value="Genomic_DNA"/>
</dbReference>
<sequence>MKPMLIEMIMLLLLVLLVGCTRGRGEQSRDLARPMGLEMSSELKSYVSDYVDRKKRGEEGKGRRSCIILSWAQTKDGKLCFEDRGREVKRRRMRANVMLSGEESLRFTHSFLRSIADYIMVGSGTILVDDPRLVEHEDGKEGGEGLKPVVLVGWKTWEKELEGRWDGLRLERKWDGAVVFIGGDGGDGGGEGDGEESVVREEREGGEWRVLARRTKGRWKGRNVREVLGRLKGREHGVVVIVEGGVTVLQQLLDEGCWDLICITKCPRTGEEVDRSLGKGFKVDFDFDEGGEGRSFQVGEDVIQVISRL</sequence>
<feature type="signal peptide" evidence="1">
    <location>
        <begin position="1"/>
        <end position="25"/>
    </location>
</feature>
<keyword evidence="3" id="KW-1185">Reference proteome</keyword>
<organism evidence="2 3">
    <name type="scientific">Triparma laevis f. longispina</name>
    <dbReference type="NCBI Taxonomy" id="1714387"/>
    <lineage>
        <taxon>Eukaryota</taxon>
        <taxon>Sar</taxon>
        <taxon>Stramenopiles</taxon>
        <taxon>Ochrophyta</taxon>
        <taxon>Bolidophyceae</taxon>
        <taxon>Parmales</taxon>
        <taxon>Triparmaceae</taxon>
        <taxon>Triparma</taxon>
    </lineage>
</organism>
<feature type="chain" id="PRO_5040973878" description="Bacterial bifunctional deaminase-reductase C-terminal domain-containing protein" evidence="1">
    <location>
        <begin position="26"/>
        <end position="309"/>
    </location>
</feature>
<dbReference type="OrthoDB" id="5432at2759"/>
<name>A0A9W7L0I3_9STRA</name>
<gene>
    <name evidence="2" type="ORF">TrLO_g13331</name>
</gene>
<dbReference type="Gene3D" id="3.40.430.10">
    <property type="entry name" value="Dihydrofolate Reductase, subunit A"/>
    <property type="match status" value="1"/>
</dbReference>
<keyword evidence="1" id="KW-0732">Signal</keyword>
<dbReference type="AlphaFoldDB" id="A0A9W7L0I3"/>
<evidence type="ECO:0000256" key="1">
    <source>
        <dbReference type="SAM" id="SignalP"/>
    </source>
</evidence>
<dbReference type="InterPro" id="IPR024072">
    <property type="entry name" value="DHFR-like_dom_sf"/>
</dbReference>
<dbReference type="SUPFAM" id="SSF53597">
    <property type="entry name" value="Dihydrofolate reductase-like"/>
    <property type="match status" value="1"/>
</dbReference>
<reference evidence="3" key="1">
    <citation type="journal article" date="2023" name="Commun. Biol.">
        <title>Genome analysis of Parmales, the sister group of diatoms, reveals the evolutionary specialization of diatoms from phago-mixotrophs to photoautotrophs.</title>
        <authorList>
            <person name="Ban H."/>
            <person name="Sato S."/>
            <person name="Yoshikawa S."/>
            <person name="Yamada K."/>
            <person name="Nakamura Y."/>
            <person name="Ichinomiya M."/>
            <person name="Sato N."/>
            <person name="Blanc-Mathieu R."/>
            <person name="Endo H."/>
            <person name="Kuwata A."/>
            <person name="Ogata H."/>
        </authorList>
    </citation>
    <scope>NUCLEOTIDE SEQUENCE [LARGE SCALE GENOMIC DNA]</scope>
    <source>
        <strain evidence="3">NIES 3700</strain>
    </source>
</reference>
<dbReference type="InterPro" id="IPR050765">
    <property type="entry name" value="Riboflavin_Biosynth_HTPR"/>
</dbReference>
<evidence type="ECO:0000313" key="3">
    <source>
        <dbReference type="Proteomes" id="UP001165122"/>
    </source>
</evidence>
<evidence type="ECO:0008006" key="4">
    <source>
        <dbReference type="Google" id="ProtNLM"/>
    </source>
</evidence>
<dbReference type="PANTHER" id="PTHR38011">
    <property type="entry name" value="DIHYDROFOLATE REDUCTASE FAMILY PROTEIN (AFU_ORTHOLOGUE AFUA_8G06820)"/>
    <property type="match status" value="1"/>
</dbReference>
<accession>A0A9W7L0I3</accession>
<protein>
    <recommendedName>
        <fullName evidence="4">Bacterial bifunctional deaminase-reductase C-terminal domain-containing protein</fullName>
    </recommendedName>
</protein>
<dbReference type="PANTHER" id="PTHR38011:SF7">
    <property type="entry name" value="2,5-DIAMINO-6-RIBOSYLAMINO-4(3H)-PYRIMIDINONE 5'-PHOSPHATE REDUCTASE"/>
    <property type="match status" value="1"/>
</dbReference>
<comment type="caution">
    <text evidence="2">The sequence shown here is derived from an EMBL/GenBank/DDBJ whole genome shotgun (WGS) entry which is preliminary data.</text>
</comment>
<dbReference type="Proteomes" id="UP001165122">
    <property type="component" value="Unassembled WGS sequence"/>
</dbReference>
<proteinExistence type="predicted"/>
<dbReference type="PROSITE" id="PS51257">
    <property type="entry name" value="PROKAR_LIPOPROTEIN"/>
    <property type="match status" value="1"/>
</dbReference>
<evidence type="ECO:0000313" key="2">
    <source>
        <dbReference type="EMBL" id="GMI18798.1"/>
    </source>
</evidence>